<dbReference type="PROSITE" id="PS50181">
    <property type="entry name" value="FBOX"/>
    <property type="match status" value="1"/>
</dbReference>
<dbReference type="AlphaFoldDB" id="A0A200QFL6"/>
<evidence type="ECO:0000313" key="3">
    <source>
        <dbReference type="EMBL" id="OVA09253.1"/>
    </source>
</evidence>
<dbReference type="CDD" id="cd22157">
    <property type="entry name" value="F-box_AtFBW1-like"/>
    <property type="match status" value="1"/>
</dbReference>
<gene>
    <name evidence="3" type="ORF">BVC80_1785g39</name>
</gene>
<protein>
    <submittedName>
        <fullName evidence="3">F-box domain</fullName>
    </submittedName>
</protein>
<sequence length="397" mass="45717">MSMPTTSTLPEELTSEILSRLSVKLVSRFKSVCKAWRTLITDPVFIKLHLNRATTTAANNVHGRYYQPLFALTRDYYSIINGYGYGRMKSPIEEVIGFCNGLLCFIGIERAIILWNPSIREYQILPDPSTQFRRLRRLQVGWGFGFHPKTGEYKVIRIAPIHTRKQNRGRLSEVKVYTVGSGSWRELENIPYRLYDESRSPQAQQALINGVLHWCQCSSETSTNVILSFDIADEQFREVPRPVFGEGPARIRNLGVLRGCLSMLVERQKMSLGSVYEVWVMEDYGLKESWTKKINFSSSILGYNFRPWRLLDNGEILYRIGGGNMIRLFPSLKCETAEPRSLHNWGIHSCRLVYVADFVGSLVSPKQIENRVEKEQGKKRDEGSTLSTEKYKKLKRR</sequence>
<dbReference type="STRING" id="56857.A0A200QFL6"/>
<dbReference type="SUPFAM" id="SSF81383">
    <property type="entry name" value="F-box domain"/>
    <property type="match status" value="1"/>
</dbReference>
<feature type="domain" description="F-box" evidence="2">
    <location>
        <begin position="3"/>
        <end position="48"/>
    </location>
</feature>
<dbReference type="Pfam" id="PF00646">
    <property type="entry name" value="F-box"/>
    <property type="match status" value="1"/>
</dbReference>
<evidence type="ECO:0000259" key="2">
    <source>
        <dbReference type="PROSITE" id="PS50181"/>
    </source>
</evidence>
<comment type="caution">
    <text evidence="3">The sequence shown here is derived from an EMBL/GenBank/DDBJ whole genome shotgun (WGS) entry which is preliminary data.</text>
</comment>
<dbReference type="InterPro" id="IPR013187">
    <property type="entry name" value="F-box-assoc_dom_typ3"/>
</dbReference>
<dbReference type="NCBIfam" id="TIGR01640">
    <property type="entry name" value="F_box_assoc_1"/>
    <property type="match status" value="1"/>
</dbReference>
<dbReference type="SMART" id="SM00256">
    <property type="entry name" value="FBOX"/>
    <property type="match status" value="1"/>
</dbReference>
<keyword evidence="4" id="KW-1185">Reference proteome</keyword>
<organism evidence="3 4">
    <name type="scientific">Macleaya cordata</name>
    <name type="common">Five-seeded plume-poppy</name>
    <name type="synonym">Bocconia cordata</name>
    <dbReference type="NCBI Taxonomy" id="56857"/>
    <lineage>
        <taxon>Eukaryota</taxon>
        <taxon>Viridiplantae</taxon>
        <taxon>Streptophyta</taxon>
        <taxon>Embryophyta</taxon>
        <taxon>Tracheophyta</taxon>
        <taxon>Spermatophyta</taxon>
        <taxon>Magnoliopsida</taxon>
        <taxon>Ranunculales</taxon>
        <taxon>Papaveraceae</taxon>
        <taxon>Papaveroideae</taxon>
        <taxon>Macleaya</taxon>
    </lineage>
</organism>
<dbReference type="InterPro" id="IPR036047">
    <property type="entry name" value="F-box-like_dom_sf"/>
</dbReference>
<proteinExistence type="predicted"/>
<dbReference type="Proteomes" id="UP000195402">
    <property type="component" value="Unassembled WGS sequence"/>
</dbReference>
<dbReference type="OrthoDB" id="1894463at2759"/>
<feature type="compositionally biased region" description="Basic and acidic residues" evidence="1">
    <location>
        <begin position="370"/>
        <end position="383"/>
    </location>
</feature>
<dbReference type="OMA" id="SICVCTH"/>
<dbReference type="EMBL" id="MVGT01002161">
    <property type="protein sequence ID" value="OVA09253.1"/>
    <property type="molecule type" value="Genomic_DNA"/>
</dbReference>
<dbReference type="InterPro" id="IPR050796">
    <property type="entry name" value="SCF_F-box_component"/>
</dbReference>
<evidence type="ECO:0000313" key="4">
    <source>
        <dbReference type="Proteomes" id="UP000195402"/>
    </source>
</evidence>
<feature type="region of interest" description="Disordered" evidence="1">
    <location>
        <begin position="370"/>
        <end position="397"/>
    </location>
</feature>
<dbReference type="Pfam" id="PF08268">
    <property type="entry name" value="FBA_3"/>
    <property type="match status" value="1"/>
</dbReference>
<dbReference type="Gene3D" id="1.20.1280.50">
    <property type="match status" value="1"/>
</dbReference>
<dbReference type="InterPro" id="IPR001810">
    <property type="entry name" value="F-box_dom"/>
</dbReference>
<dbReference type="InterPro" id="IPR017451">
    <property type="entry name" value="F-box-assoc_interact_dom"/>
</dbReference>
<evidence type="ECO:0000256" key="1">
    <source>
        <dbReference type="SAM" id="MobiDB-lite"/>
    </source>
</evidence>
<dbReference type="PANTHER" id="PTHR31672">
    <property type="entry name" value="BNACNNG10540D PROTEIN"/>
    <property type="match status" value="1"/>
</dbReference>
<accession>A0A200QFL6</accession>
<reference evidence="3 4" key="1">
    <citation type="journal article" date="2017" name="Mol. Plant">
        <title>The Genome of Medicinal Plant Macleaya cordata Provides New Insights into Benzylisoquinoline Alkaloids Metabolism.</title>
        <authorList>
            <person name="Liu X."/>
            <person name="Liu Y."/>
            <person name="Huang P."/>
            <person name="Ma Y."/>
            <person name="Qing Z."/>
            <person name="Tang Q."/>
            <person name="Cao H."/>
            <person name="Cheng P."/>
            <person name="Zheng Y."/>
            <person name="Yuan Z."/>
            <person name="Zhou Y."/>
            <person name="Liu J."/>
            <person name="Tang Z."/>
            <person name="Zhuo Y."/>
            <person name="Zhang Y."/>
            <person name="Yu L."/>
            <person name="Huang J."/>
            <person name="Yang P."/>
            <person name="Peng Q."/>
            <person name="Zhang J."/>
            <person name="Jiang W."/>
            <person name="Zhang Z."/>
            <person name="Lin K."/>
            <person name="Ro D.K."/>
            <person name="Chen X."/>
            <person name="Xiong X."/>
            <person name="Shang Y."/>
            <person name="Huang S."/>
            <person name="Zeng J."/>
        </authorList>
    </citation>
    <scope>NUCLEOTIDE SEQUENCE [LARGE SCALE GENOMIC DNA]</scope>
    <source>
        <strain evidence="4">cv. BLH2017</strain>
        <tissue evidence="3">Root</tissue>
    </source>
</reference>
<name>A0A200QFL6_MACCD</name>
<dbReference type="PANTHER" id="PTHR31672:SF13">
    <property type="entry name" value="F-BOX PROTEIN CPR30-LIKE"/>
    <property type="match status" value="1"/>
</dbReference>
<dbReference type="InParanoid" id="A0A200QFL6"/>